<dbReference type="GO" id="GO:0004000">
    <property type="term" value="F:adenosine deaminase activity"/>
    <property type="evidence" value="ECO:0007669"/>
    <property type="project" value="InterPro"/>
</dbReference>
<feature type="transmembrane region" description="Helical" evidence="5">
    <location>
        <begin position="373"/>
        <end position="402"/>
    </location>
</feature>
<comment type="subcellular location">
    <subcellularLocation>
        <location evidence="1">Membrane</location>
        <topology evidence="1">Multi-pass membrane protein</topology>
    </subcellularLocation>
</comment>
<sequence>MFGDRFNDISLKGDIFGGVTTAIISLPLALAFGVASGAGAEAGLWGAILVGFFAALFGGSTSLISEPTGPMTVVMTAVLTSMMAKYPEAGMAMAFTVVMMAGAFQILIGTLKLGKYITLMPYSVISGFMSGIGVILIILQLAPLLGQAAPTGGVVGTISTLPNIIANISFSELLLGILTLAVLFFFPKQYRKYVPAQLVALVAVTLFSIIFFDIDSIRRIGEIPAGLPSLVMPHFTADMFMTMVVDALVLGTLGCIDTLLTAVIGDSLTRKEHDSDKELRGQGLANMISGLFGALPGAGATMGTVTNIQVGARSPLSGMVRALILALVVLIAGGLTEPIPMAVLAGIAVYVGFNILDWSFIQRAHKVSLQGMMIMYGVMLLTVFVDLILAVGLGVFISNILIIEQLSRAQAQQVKAISDTDQDIVPLTDGERMLLDRANGKVLFFYLSGPMIFSVSKAIARQHSSVGDYQAMILDLTDVPMFDVTVGLALENAIKDAQEANCAVFLLCPNQETRQQLEKFELLAMVAKENTYRYRHEALQAALSYVEDKAAEKPFIA</sequence>
<evidence type="ECO:0000313" key="9">
    <source>
        <dbReference type="Proteomes" id="UP000202259"/>
    </source>
</evidence>
<dbReference type="InterPro" id="IPR002645">
    <property type="entry name" value="STAS_dom"/>
</dbReference>
<keyword evidence="3 5" id="KW-1133">Transmembrane helix</keyword>
<evidence type="ECO:0000256" key="5">
    <source>
        <dbReference type="SAM" id="Phobius"/>
    </source>
</evidence>
<feature type="transmembrane region" description="Helical" evidence="5">
    <location>
        <begin position="89"/>
        <end position="110"/>
    </location>
</feature>
<dbReference type="InterPro" id="IPR001902">
    <property type="entry name" value="SLC26A/SulP_fam"/>
</dbReference>
<dbReference type="KEGG" id="cber:B5D82_18055"/>
<dbReference type="AlphaFoldDB" id="A0A222GC92"/>
<feature type="transmembrane region" description="Helical" evidence="5">
    <location>
        <begin position="42"/>
        <end position="64"/>
    </location>
</feature>
<evidence type="ECO:0000256" key="1">
    <source>
        <dbReference type="ARBA" id="ARBA00004141"/>
    </source>
</evidence>
<evidence type="ECO:0000259" key="7">
    <source>
        <dbReference type="PROSITE" id="PS50801"/>
    </source>
</evidence>
<dbReference type="Pfam" id="PF01740">
    <property type="entry name" value="STAS"/>
    <property type="match status" value="1"/>
</dbReference>
<feature type="domain" description="STAS" evidence="7">
    <location>
        <begin position="442"/>
        <end position="542"/>
    </location>
</feature>
<dbReference type="GO" id="GO:0055085">
    <property type="term" value="P:transmembrane transport"/>
    <property type="evidence" value="ECO:0007669"/>
    <property type="project" value="InterPro"/>
</dbReference>
<feature type="transmembrane region" description="Helical" evidence="5">
    <location>
        <begin position="15"/>
        <end position="35"/>
    </location>
</feature>
<gene>
    <name evidence="8" type="ORF">B5D82_18055</name>
</gene>
<dbReference type="PANTHER" id="PTHR11814">
    <property type="entry name" value="SULFATE TRANSPORTER"/>
    <property type="match status" value="1"/>
</dbReference>
<evidence type="ECO:0000313" key="8">
    <source>
        <dbReference type="EMBL" id="ASP49508.1"/>
    </source>
</evidence>
<feature type="transmembrane region" description="Helical" evidence="5">
    <location>
        <begin position="164"/>
        <end position="186"/>
    </location>
</feature>
<name>A0A222GC92_9GAMM</name>
<keyword evidence="4 5" id="KW-0472">Membrane</keyword>
<keyword evidence="9" id="KW-1185">Reference proteome</keyword>
<keyword evidence="2 5" id="KW-0812">Transmembrane</keyword>
<evidence type="ECO:0000256" key="3">
    <source>
        <dbReference type="ARBA" id="ARBA00022989"/>
    </source>
</evidence>
<feature type="transmembrane region" description="Helical" evidence="5">
    <location>
        <begin position="240"/>
        <end position="264"/>
    </location>
</feature>
<organism evidence="8 9">
    <name type="scientific">Cognaticolwellia beringensis</name>
    <dbReference type="NCBI Taxonomy" id="1967665"/>
    <lineage>
        <taxon>Bacteria</taxon>
        <taxon>Pseudomonadati</taxon>
        <taxon>Pseudomonadota</taxon>
        <taxon>Gammaproteobacteria</taxon>
        <taxon>Alteromonadales</taxon>
        <taxon>Colwelliaceae</taxon>
        <taxon>Cognaticolwellia</taxon>
    </lineage>
</organism>
<dbReference type="GO" id="GO:0006396">
    <property type="term" value="P:RNA processing"/>
    <property type="evidence" value="ECO:0007669"/>
    <property type="project" value="InterPro"/>
</dbReference>
<dbReference type="CDD" id="cd07042">
    <property type="entry name" value="STAS_SulP_like_sulfate_transporter"/>
    <property type="match status" value="1"/>
</dbReference>
<dbReference type="OrthoDB" id="9769739at2"/>
<dbReference type="PROSITE" id="PS50141">
    <property type="entry name" value="A_DEAMIN_EDITASE"/>
    <property type="match status" value="1"/>
</dbReference>
<dbReference type="InterPro" id="IPR011547">
    <property type="entry name" value="SLC26A/SulP_dom"/>
</dbReference>
<accession>A0A222GC92</accession>
<dbReference type="GO" id="GO:0016020">
    <property type="term" value="C:membrane"/>
    <property type="evidence" value="ECO:0007669"/>
    <property type="project" value="UniProtKB-SubCell"/>
</dbReference>
<protein>
    <submittedName>
        <fullName evidence="8">SulP family inorganic anion transporter</fullName>
    </submittedName>
</protein>
<dbReference type="GO" id="GO:0003723">
    <property type="term" value="F:RNA binding"/>
    <property type="evidence" value="ECO:0007669"/>
    <property type="project" value="InterPro"/>
</dbReference>
<evidence type="ECO:0000259" key="6">
    <source>
        <dbReference type="PROSITE" id="PS50141"/>
    </source>
</evidence>
<dbReference type="PROSITE" id="PS50801">
    <property type="entry name" value="STAS"/>
    <property type="match status" value="1"/>
</dbReference>
<dbReference type="SUPFAM" id="SSF52091">
    <property type="entry name" value="SpoIIaa-like"/>
    <property type="match status" value="1"/>
</dbReference>
<evidence type="ECO:0000256" key="4">
    <source>
        <dbReference type="ARBA" id="ARBA00023136"/>
    </source>
</evidence>
<feature type="domain" description="A to I editase" evidence="6">
    <location>
        <begin position="361"/>
        <end position="557"/>
    </location>
</feature>
<feature type="transmembrane region" description="Helical" evidence="5">
    <location>
        <begin position="284"/>
        <end position="306"/>
    </location>
</feature>
<dbReference type="EMBL" id="CP020465">
    <property type="protein sequence ID" value="ASP49508.1"/>
    <property type="molecule type" value="Genomic_DNA"/>
</dbReference>
<feature type="transmembrane region" description="Helical" evidence="5">
    <location>
        <begin position="318"/>
        <end position="335"/>
    </location>
</feature>
<evidence type="ECO:0000256" key="2">
    <source>
        <dbReference type="ARBA" id="ARBA00022692"/>
    </source>
</evidence>
<feature type="transmembrane region" description="Helical" evidence="5">
    <location>
        <begin position="122"/>
        <end position="144"/>
    </location>
</feature>
<feature type="transmembrane region" description="Helical" evidence="5">
    <location>
        <begin position="342"/>
        <end position="361"/>
    </location>
</feature>
<dbReference type="InterPro" id="IPR036513">
    <property type="entry name" value="STAS_dom_sf"/>
</dbReference>
<dbReference type="RefSeq" id="WP_081153634.1">
    <property type="nucleotide sequence ID" value="NZ_CP020465.1"/>
</dbReference>
<proteinExistence type="predicted"/>
<dbReference type="Proteomes" id="UP000202259">
    <property type="component" value="Chromosome"/>
</dbReference>
<dbReference type="Pfam" id="PF00916">
    <property type="entry name" value="Sulfate_transp"/>
    <property type="match status" value="1"/>
</dbReference>
<dbReference type="InterPro" id="IPR002466">
    <property type="entry name" value="A_deamin"/>
</dbReference>
<reference evidence="8 9" key="1">
    <citation type="submission" date="2017-08" db="EMBL/GenBank/DDBJ databases">
        <title>Complete genome of Colwellia sp. NB097-1, a psychrophile bacterium ioslated from Bering Sea.</title>
        <authorList>
            <person name="Chen X."/>
        </authorList>
    </citation>
    <scope>NUCLEOTIDE SEQUENCE [LARGE SCALE GENOMIC DNA]</scope>
    <source>
        <strain evidence="8 9">NB097-1</strain>
    </source>
</reference>
<feature type="transmembrane region" description="Helical" evidence="5">
    <location>
        <begin position="198"/>
        <end position="220"/>
    </location>
</feature>
<dbReference type="Gene3D" id="3.30.750.24">
    <property type="entry name" value="STAS domain"/>
    <property type="match status" value="1"/>
</dbReference>